<dbReference type="InterPro" id="IPR013320">
    <property type="entry name" value="ConA-like_dom_sf"/>
</dbReference>
<protein>
    <recommendedName>
        <fullName evidence="4">Ubiquitin-like domain-containing protein</fullName>
    </recommendedName>
</protein>
<accession>A0ABP0NSK5</accession>
<dbReference type="EMBL" id="CAXAMN010022029">
    <property type="protein sequence ID" value="CAK9065779.1"/>
    <property type="molecule type" value="Genomic_DNA"/>
</dbReference>
<keyword evidence="3" id="KW-1185">Reference proteome</keyword>
<feature type="region of interest" description="Disordered" evidence="1">
    <location>
        <begin position="297"/>
        <end position="327"/>
    </location>
</feature>
<reference evidence="2 3" key="1">
    <citation type="submission" date="2024-02" db="EMBL/GenBank/DDBJ databases">
        <authorList>
            <person name="Chen Y."/>
            <person name="Shah S."/>
            <person name="Dougan E. K."/>
            <person name="Thang M."/>
            <person name="Chan C."/>
        </authorList>
    </citation>
    <scope>NUCLEOTIDE SEQUENCE [LARGE SCALE GENOMIC DNA]</scope>
</reference>
<gene>
    <name evidence="2" type="ORF">CCMP2556_LOCUS32308</name>
</gene>
<dbReference type="SUPFAM" id="SSF49899">
    <property type="entry name" value="Concanavalin A-like lectins/glucanases"/>
    <property type="match status" value="1"/>
</dbReference>
<evidence type="ECO:0000313" key="2">
    <source>
        <dbReference type="EMBL" id="CAK9065779.1"/>
    </source>
</evidence>
<proteinExistence type="predicted"/>
<evidence type="ECO:0000313" key="3">
    <source>
        <dbReference type="Proteomes" id="UP001642484"/>
    </source>
</evidence>
<sequence length="327" mass="35072">MFQPVVIHRLGPPESAESAMASPSPEPLVTVQMCSPSGEVLAAENLPVQGPAAEAIRTALAAAKKRAKGAFVFLLGTQVIDDRVSLADLGLAANTQVEVTVLDSLRPCFEWGFYASDGRNSIDASERIFTRGDLAHHTDGVRAKAPLPRDARCYVTFRKLGTHASLGVGTAGCTLGRSDYLHLFGQDELSWALCFGRENGQLVTAMHAARVVEVSQIREEQEKGASATYEKKMILPEEALNGFESMSFNFMVTAAGSMHVRLPGHEEDLAVAFGIPKDVEIFVVASTVFGHGRITISPVDDKDSSSPGAAWDSKIFPTEAAEAEEEP</sequence>
<evidence type="ECO:0008006" key="4">
    <source>
        <dbReference type="Google" id="ProtNLM"/>
    </source>
</evidence>
<evidence type="ECO:0000256" key="1">
    <source>
        <dbReference type="SAM" id="MobiDB-lite"/>
    </source>
</evidence>
<name>A0ABP0NSK5_9DINO</name>
<organism evidence="2 3">
    <name type="scientific">Durusdinium trenchii</name>
    <dbReference type="NCBI Taxonomy" id="1381693"/>
    <lineage>
        <taxon>Eukaryota</taxon>
        <taxon>Sar</taxon>
        <taxon>Alveolata</taxon>
        <taxon>Dinophyceae</taxon>
        <taxon>Suessiales</taxon>
        <taxon>Symbiodiniaceae</taxon>
        <taxon>Durusdinium</taxon>
    </lineage>
</organism>
<comment type="caution">
    <text evidence="2">The sequence shown here is derived from an EMBL/GenBank/DDBJ whole genome shotgun (WGS) entry which is preliminary data.</text>
</comment>
<dbReference type="Proteomes" id="UP001642484">
    <property type="component" value="Unassembled WGS sequence"/>
</dbReference>